<evidence type="ECO:0000313" key="3">
    <source>
        <dbReference type="Proteomes" id="UP000463961"/>
    </source>
</evidence>
<reference evidence="3" key="1">
    <citation type="submission" date="2020-01" db="EMBL/GenBank/DDBJ databases">
        <title>Phosphoaccumulans saitamaens gen. nov., sp. nov., a polyphosphate accumulating bacterium isolated from surface river water.</title>
        <authorList>
            <person name="Watanabe K."/>
            <person name="Suda W."/>
        </authorList>
    </citation>
    <scope>NUCLEOTIDE SEQUENCE [LARGE SCALE GENOMIC DNA]</scope>
    <source>
        <strain evidence="3">ICHIAU1</strain>
    </source>
</reference>
<evidence type="ECO:0000256" key="1">
    <source>
        <dbReference type="SAM" id="MobiDB-lite"/>
    </source>
</evidence>
<evidence type="ECO:0000313" key="2">
    <source>
        <dbReference type="EMBL" id="BBU68195.1"/>
    </source>
</evidence>
<keyword evidence="3" id="KW-1185">Reference proteome</keyword>
<accession>A0A7R6R4I4</accession>
<protein>
    <submittedName>
        <fullName evidence="2">Uncharacterized protein</fullName>
    </submittedName>
</protein>
<gene>
    <name evidence="2" type="ORF">ICHIAU1_04780</name>
</gene>
<name>A0A7R6R4I4_9RHOO</name>
<sequence length="164" mass="17948">MTLAWSITGVAQETQRPHTYVFAQPEMVSAQRVFGVGNAAMLLGQACAEFQEAAASYAQWLARNQATMQQLTNTLAAHYRIPVTDDGLQARVAAAMHLKTVLSLSAATSDEVCPTLPETLALPNMDLQQRYRESLVEVRDPNYLNPKRKSATMPKPAATTEDTP</sequence>
<dbReference type="AlphaFoldDB" id="A0A7R6R4I4"/>
<dbReference type="Proteomes" id="UP000463961">
    <property type="component" value="Chromosome"/>
</dbReference>
<dbReference type="EMBL" id="AP022345">
    <property type="protein sequence ID" value="BBU68195.1"/>
    <property type="molecule type" value="Genomic_DNA"/>
</dbReference>
<proteinExistence type="predicted"/>
<feature type="region of interest" description="Disordered" evidence="1">
    <location>
        <begin position="139"/>
        <end position="164"/>
    </location>
</feature>
<organism evidence="2 3">
    <name type="scientific">Fluviibacter phosphoraccumulans</name>
    <dbReference type="NCBI Taxonomy" id="1751046"/>
    <lineage>
        <taxon>Bacteria</taxon>
        <taxon>Pseudomonadati</taxon>
        <taxon>Pseudomonadota</taxon>
        <taxon>Betaproteobacteria</taxon>
        <taxon>Rhodocyclales</taxon>
        <taxon>Fluviibacteraceae</taxon>
        <taxon>Fluviibacter</taxon>
    </lineage>
</organism>